<dbReference type="AlphaFoldDB" id="A0A7W7YQ98"/>
<reference evidence="1 2" key="1">
    <citation type="submission" date="2020-08" db="EMBL/GenBank/DDBJ databases">
        <title>Genomic Encyclopedia of Type Strains, Phase IV (KMG-IV): sequencing the most valuable type-strain genomes for metagenomic binning, comparative biology and taxonomic classification.</title>
        <authorList>
            <person name="Goeker M."/>
        </authorList>
    </citation>
    <scope>NUCLEOTIDE SEQUENCE [LARGE SCALE GENOMIC DNA]</scope>
    <source>
        <strain evidence="1 2">DSM 12251</strain>
    </source>
</reference>
<keyword evidence="2" id="KW-1185">Reference proteome</keyword>
<dbReference type="EMBL" id="JACHIF010000013">
    <property type="protein sequence ID" value="MBB5040359.1"/>
    <property type="molecule type" value="Genomic_DNA"/>
</dbReference>
<accession>A0A7W7YQ98</accession>
<comment type="caution">
    <text evidence="1">The sequence shown here is derived from an EMBL/GenBank/DDBJ whole genome shotgun (WGS) entry which is preliminary data.</text>
</comment>
<gene>
    <name evidence="1" type="ORF">HNQ64_004643</name>
</gene>
<protein>
    <submittedName>
        <fullName evidence="1">Putative nucleic acid-binding Zn ribbon protein</fullName>
    </submittedName>
</protein>
<evidence type="ECO:0000313" key="2">
    <source>
        <dbReference type="Proteomes" id="UP000534294"/>
    </source>
</evidence>
<sequence>MECESDDVFSGSFCKIEVVLFPPISLLSPQIMPIYEFYCPENNTVYQFLARSLAYGDKVPTCPDNPAFKLQKQVSRFAIIGKAKENLEGDPFAGLDEEKMDALMLEMEGEMGAMNEDNPDPRQLGHLMRKMTDLMGDKTPPELREMVKRLEAGEDPEKLDSEFGGLGEAGDVDLFATVKKMVQGGRAPIRNPKLYEMREWVGHE</sequence>
<dbReference type="Proteomes" id="UP000534294">
    <property type="component" value="Unassembled WGS sequence"/>
</dbReference>
<name>A0A7W7YQ98_9BACT</name>
<evidence type="ECO:0000313" key="1">
    <source>
        <dbReference type="EMBL" id="MBB5040359.1"/>
    </source>
</evidence>
<dbReference type="RefSeq" id="WP_246431169.1">
    <property type="nucleotide sequence ID" value="NZ_JACHIF010000013.1"/>
</dbReference>
<proteinExistence type="predicted"/>
<organism evidence="1 2">
    <name type="scientific">Prosthecobacter dejongeii</name>
    <dbReference type="NCBI Taxonomy" id="48465"/>
    <lineage>
        <taxon>Bacteria</taxon>
        <taxon>Pseudomonadati</taxon>
        <taxon>Verrucomicrobiota</taxon>
        <taxon>Verrucomicrobiia</taxon>
        <taxon>Verrucomicrobiales</taxon>
        <taxon>Verrucomicrobiaceae</taxon>
        <taxon>Prosthecobacter</taxon>
    </lineage>
</organism>